<evidence type="ECO:0000313" key="1">
    <source>
        <dbReference type="EMBL" id="GKT33825.1"/>
    </source>
</evidence>
<gene>
    <name evidence="1" type="ORF">ADUPG1_002657</name>
</gene>
<sequence length="81" mass="8881">MASSFSQISTTVFGDDLQGLLFAELFAHGCIKFAVEFGFDNSIAVEDALTTEIQKTYDSIKTFKADFTQTLTNAASKEQDI</sequence>
<name>A0ABQ5KMV6_9EUKA</name>
<protein>
    <submittedName>
        <fullName evidence="1">Outer membrane lipoprotein chaperone LolA</fullName>
    </submittedName>
</protein>
<feature type="non-terminal residue" evidence="1">
    <location>
        <position position="81"/>
    </location>
</feature>
<organism evidence="1 2">
    <name type="scientific">Aduncisulcus paluster</name>
    <dbReference type="NCBI Taxonomy" id="2918883"/>
    <lineage>
        <taxon>Eukaryota</taxon>
        <taxon>Metamonada</taxon>
        <taxon>Carpediemonas-like organisms</taxon>
        <taxon>Aduncisulcus</taxon>
    </lineage>
</organism>
<dbReference type="EMBL" id="BQXS01003197">
    <property type="protein sequence ID" value="GKT33825.1"/>
    <property type="molecule type" value="Genomic_DNA"/>
</dbReference>
<evidence type="ECO:0000313" key="2">
    <source>
        <dbReference type="Proteomes" id="UP001057375"/>
    </source>
</evidence>
<proteinExistence type="predicted"/>
<keyword evidence="1" id="KW-0449">Lipoprotein</keyword>
<accession>A0ABQ5KMV6</accession>
<dbReference type="Proteomes" id="UP001057375">
    <property type="component" value="Unassembled WGS sequence"/>
</dbReference>
<comment type="caution">
    <text evidence="1">The sequence shown here is derived from an EMBL/GenBank/DDBJ whole genome shotgun (WGS) entry which is preliminary data.</text>
</comment>
<reference evidence="1" key="1">
    <citation type="submission" date="2022-03" db="EMBL/GenBank/DDBJ databases">
        <title>Draft genome sequence of Aduncisulcus paluster, a free-living microaerophilic Fornicata.</title>
        <authorList>
            <person name="Yuyama I."/>
            <person name="Kume K."/>
            <person name="Tamura T."/>
            <person name="Inagaki Y."/>
            <person name="Hashimoto T."/>
        </authorList>
    </citation>
    <scope>NUCLEOTIDE SEQUENCE</scope>
    <source>
        <strain evidence="1">NY0171</strain>
    </source>
</reference>
<keyword evidence="2" id="KW-1185">Reference proteome</keyword>